<feature type="transmembrane region" description="Helical" evidence="9">
    <location>
        <begin position="292"/>
        <end position="310"/>
    </location>
</feature>
<keyword evidence="7 9" id="KW-1133">Transmembrane helix</keyword>
<keyword evidence="4 9" id="KW-1003">Cell membrane</keyword>
<keyword evidence="5 9" id="KW-0169">Cobalamin biosynthesis</keyword>
<dbReference type="STRING" id="1561.NPD11_2744"/>
<feature type="transmembrane region" description="Helical" evidence="9">
    <location>
        <begin position="152"/>
        <end position="170"/>
    </location>
</feature>
<dbReference type="NCBIfam" id="TIGR00380">
    <property type="entry name" value="cobal_cbiB"/>
    <property type="match status" value="1"/>
</dbReference>
<protein>
    <recommendedName>
        <fullName evidence="9">Cobalamin biosynthesis protein CobD</fullName>
    </recommendedName>
</protein>
<reference evidence="10 11" key="1">
    <citation type="journal article" date="2015" name="Infect. Genet. Evol.">
        <title>Genomic sequences of six botulinum neurotoxin-producing strains representing three clostridial species illustrate the mobility and diversity of botulinum neurotoxin genes.</title>
        <authorList>
            <person name="Smith T.J."/>
            <person name="Hill K.K."/>
            <person name="Xie G."/>
            <person name="Foley B.T."/>
            <person name="Williamson C.H."/>
            <person name="Foster J.T."/>
            <person name="Johnson S.L."/>
            <person name="Chertkov O."/>
            <person name="Teshima H."/>
            <person name="Gibbons H.S."/>
            <person name="Johnsky L.A."/>
            <person name="Karavis M.A."/>
            <person name="Smith L.A."/>
        </authorList>
    </citation>
    <scope>NUCLEOTIDE SEQUENCE [LARGE SCALE GENOMIC DNA]</scope>
    <source>
        <strain evidence="10">Sullivan</strain>
    </source>
</reference>
<keyword evidence="11" id="KW-1185">Reference proteome</keyword>
<organism evidence="10 11">
    <name type="scientific">Clostridium baratii str. Sullivan</name>
    <dbReference type="NCBI Taxonomy" id="1415775"/>
    <lineage>
        <taxon>Bacteria</taxon>
        <taxon>Bacillati</taxon>
        <taxon>Bacillota</taxon>
        <taxon>Clostridia</taxon>
        <taxon>Eubacteriales</taxon>
        <taxon>Clostridiaceae</taxon>
        <taxon>Clostridium</taxon>
    </lineage>
</organism>
<dbReference type="InterPro" id="IPR004485">
    <property type="entry name" value="Cobalamin_biosynth_CobD/CbiB"/>
</dbReference>
<dbReference type="AlphaFoldDB" id="A0A0A7FZ36"/>
<evidence type="ECO:0000313" key="11">
    <source>
        <dbReference type="Proteomes" id="UP000030635"/>
    </source>
</evidence>
<dbReference type="GO" id="GO:0009236">
    <property type="term" value="P:cobalamin biosynthetic process"/>
    <property type="evidence" value="ECO:0007669"/>
    <property type="project" value="UniProtKB-UniRule"/>
</dbReference>
<evidence type="ECO:0000256" key="8">
    <source>
        <dbReference type="ARBA" id="ARBA00023136"/>
    </source>
</evidence>
<evidence type="ECO:0000256" key="4">
    <source>
        <dbReference type="ARBA" id="ARBA00022475"/>
    </source>
</evidence>
<accession>A0A0A7FZ36</accession>
<dbReference type="PANTHER" id="PTHR34308">
    <property type="entry name" value="COBALAMIN BIOSYNTHESIS PROTEIN CBIB"/>
    <property type="match status" value="1"/>
</dbReference>
<dbReference type="RefSeq" id="WP_039311002.1">
    <property type="nucleotide sequence ID" value="NZ_CP006905.1"/>
</dbReference>
<sequence>MIALTLGFILDWIIGEPNNPFHPVRIIGSLACFIEKIFRKIFPKNLKVAGFLSWIFIVIPTFLISTLIVHICKDINNIFGIIIEGILIYFCISSKGLKREGLKVIRVLKSGDINEARKRLSYIVGRDTENLDEKAIVRAVIETVAENMSDGIIAPLIFIGLGGAPLGLFYKAVNTCDSMFGYKNDKYIDFGYASAKLDDVFNYIPARITAYFIVIASFILRLDTKGCYKIYKRDRYNHTSPNSAHPEAAVAGALNIMLGGANYYFGKLVVKPTIGDSIRKIQIKDVDNTNNILLVVSILGYLFAMLIMYIEGVIL</sequence>
<keyword evidence="6 9" id="KW-0812">Transmembrane</keyword>
<keyword evidence="10" id="KW-0436">Ligase</keyword>
<dbReference type="UniPathway" id="UPA00148"/>
<comment type="pathway">
    <text evidence="2 9">Cofactor biosynthesis; adenosylcobalamin biosynthesis.</text>
</comment>
<dbReference type="GO" id="GO:0005886">
    <property type="term" value="C:plasma membrane"/>
    <property type="evidence" value="ECO:0007669"/>
    <property type="project" value="UniProtKB-SubCell"/>
</dbReference>
<dbReference type="OrthoDB" id="9811967at2"/>
<evidence type="ECO:0000256" key="3">
    <source>
        <dbReference type="ARBA" id="ARBA00006263"/>
    </source>
</evidence>
<dbReference type="HAMAP" id="MF_00024">
    <property type="entry name" value="CobD_CbiB"/>
    <property type="match status" value="1"/>
</dbReference>
<dbReference type="HOGENOM" id="CLU_054212_0_0_9"/>
<comment type="function">
    <text evidence="9">Converts cobyric acid to cobinamide by the addition of aminopropanol on the F carboxylic group.</text>
</comment>
<evidence type="ECO:0000256" key="9">
    <source>
        <dbReference type="HAMAP-Rule" id="MF_00024"/>
    </source>
</evidence>
<dbReference type="Pfam" id="PF03186">
    <property type="entry name" value="CobD_Cbib"/>
    <property type="match status" value="1"/>
</dbReference>
<dbReference type="GO" id="GO:0016874">
    <property type="term" value="F:ligase activity"/>
    <property type="evidence" value="ECO:0007669"/>
    <property type="project" value="UniProtKB-KW"/>
</dbReference>
<evidence type="ECO:0000256" key="2">
    <source>
        <dbReference type="ARBA" id="ARBA00004953"/>
    </source>
</evidence>
<evidence type="ECO:0000256" key="1">
    <source>
        <dbReference type="ARBA" id="ARBA00004651"/>
    </source>
</evidence>
<feature type="transmembrane region" description="Helical" evidence="9">
    <location>
        <begin position="75"/>
        <end position="92"/>
    </location>
</feature>
<dbReference type="EMBL" id="CP006905">
    <property type="protein sequence ID" value="AIY84131.1"/>
    <property type="molecule type" value="Genomic_DNA"/>
</dbReference>
<evidence type="ECO:0000256" key="6">
    <source>
        <dbReference type="ARBA" id="ARBA00022692"/>
    </source>
</evidence>
<dbReference type="GO" id="GO:0048472">
    <property type="term" value="F:threonine-phosphate decarboxylase activity"/>
    <property type="evidence" value="ECO:0007669"/>
    <property type="project" value="InterPro"/>
</dbReference>
<name>A0A0A7FZ36_9CLOT</name>
<dbReference type="KEGG" id="cbv:U729_241"/>
<evidence type="ECO:0000256" key="7">
    <source>
        <dbReference type="ARBA" id="ARBA00022989"/>
    </source>
</evidence>
<dbReference type="PANTHER" id="PTHR34308:SF1">
    <property type="entry name" value="COBALAMIN BIOSYNTHESIS PROTEIN CBIB"/>
    <property type="match status" value="1"/>
</dbReference>
<comment type="similarity">
    <text evidence="3 9">Belongs to the CobD/CbiB family.</text>
</comment>
<feature type="transmembrane region" description="Helical" evidence="9">
    <location>
        <begin position="48"/>
        <end position="69"/>
    </location>
</feature>
<proteinExistence type="inferred from homology"/>
<evidence type="ECO:0000256" key="5">
    <source>
        <dbReference type="ARBA" id="ARBA00022573"/>
    </source>
</evidence>
<dbReference type="GO" id="GO:0015420">
    <property type="term" value="F:ABC-type vitamin B12 transporter activity"/>
    <property type="evidence" value="ECO:0007669"/>
    <property type="project" value="UniProtKB-UniRule"/>
</dbReference>
<gene>
    <name evidence="9 10" type="primary">cobD</name>
    <name evidence="10" type="ORF">U729_241</name>
</gene>
<keyword evidence="8 9" id="KW-0472">Membrane</keyword>
<dbReference type="eggNOG" id="COG1270">
    <property type="taxonomic scope" value="Bacteria"/>
</dbReference>
<dbReference type="Proteomes" id="UP000030635">
    <property type="component" value="Chromosome"/>
</dbReference>
<evidence type="ECO:0000313" key="10">
    <source>
        <dbReference type="EMBL" id="AIY84131.1"/>
    </source>
</evidence>
<feature type="transmembrane region" description="Helical" evidence="9">
    <location>
        <begin position="204"/>
        <end position="222"/>
    </location>
</feature>
<comment type="subcellular location">
    <subcellularLocation>
        <location evidence="1 9">Cell membrane</location>
        <topology evidence="1 9">Multi-pass membrane protein</topology>
    </subcellularLocation>
</comment>